<evidence type="ECO:0000313" key="1">
    <source>
        <dbReference type="EMBL" id="WWD04153.1"/>
    </source>
</evidence>
<gene>
    <name evidence="1" type="ORF">V865_002219</name>
</gene>
<name>A0AAX4KDR4_9TREE</name>
<dbReference type="Proteomes" id="UP001358614">
    <property type="component" value="Chromosome 1"/>
</dbReference>
<evidence type="ECO:0000313" key="2">
    <source>
        <dbReference type="Proteomes" id="UP001358614"/>
    </source>
</evidence>
<proteinExistence type="predicted"/>
<reference evidence="1 2" key="1">
    <citation type="submission" date="2024-01" db="EMBL/GenBank/DDBJ databases">
        <title>Comparative genomics of Cryptococcus and Kwoniella reveals pathogenesis evolution and contrasting modes of karyotype evolution via chromosome fusion or intercentromeric recombination.</title>
        <authorList>
            <person name="Coelho M.A."/>
            <person name="David-Palma M."/>
            <person name="Shea T."/>
            <person name="Bowers K."/>
            <person name="McGinley-Smith S."/>
            <person name="Mohammad A.W."/>
            <person name="Gnirke A."/>
            <person name="Yurkov A.M."/>
            <person name="Nowrousian M."/>
            <person name="Sun S."/>
            <person name="Cuomo C.A."/>
            <person name="Heitman J."/>
        </authorList>
    </citation>
    <scope>NUCLEOTIDE SEQUENCE [LARGE SCALE GENOMIC DNA]</scope>
    <source>
        <strain evidence="1 2">PYCC6329</strain>
    </source>
</reference>
<protein>
    <submittedName>
        <fullName evidence="1">Uncharacterized protein</fullName>
    </submittedName>
</protein>
<dbReference type="KEGG" id="ker:91101023"/>
<accession>A0AAX4KDR4</accession>
<dbReference type="RefSeq" id="XP_066082120.1">
    <property type="nucleotide sequence ID" value="XM_066226023.1"/>
</dbReference>
<sequence length="280" mass="31481">MSTSKYSSSRGLRSLKHLGDFHRVTQYTPLDIIADTQLTSDICPTLHKWQLHPGNHTVYTDDDQVHITLSPSVGGRGTTLPEISEMTINLRDLNKYKTSSSNHLENSQGPIDLSDYSKVSQQVTVDVCPFVGYSRISRPPLNVGQDERYEGTFSVYSGQATIEDRHRSLISYYSAIVDSLHQAVLDKGLPTMIKEANCRFSKPPGSDIRLGLISSEVDIKLTMYDERGRGYTKDVTMKISGFNRYNTRLPSRVGRDPEVFSWTTVPFRPQGNSLSWNIPC</sequence>
<dbReference type="AlphaFoldDB" id="A0AAX4KDR4"/>
<dbReference type="EMBL" id="CP144089">
    <property type="protein sequence ID" value="WWD04153.1"/>
    <property type="molecule type" value="Genomic_DNA"/>
</dbReference>
<organism evidence="1 2">
    <name type="scientific">Kwoniella europaea PYCC6329</name>
    <dbReference type="NCBI Taxonomy" id="1423913"/>
    <lineage>
        <taxon>Eukaryota</taxon>
        <taxon>Fungi</taxon>
        <taxon>Dikarya</taxon>
        <taxon>Basidiomycota</taxon>
        <taxon>Agaricomycotina</taxon>
        <taxon>Tremellomycetes</taxon>
        <taxon>Tremellales</taxon>
        <taxon>Cryptococcaceae</taxon>
        <taxon>Kwoniella</taxon>
    </lineage>
</organism>
<dbReference type="GeneID" id="91101023"/>
<keyword evidence="2" id="KW-1185">Reference proteome</keyword>